<dbReference type="PANTHER" id="PTHR43280">
    <property type="entry name" value="ARAC-FAMILY TRANSCRIPTIONAL REGULATOR"/>
    <property type="match status" value="1"/>
</dbReference>
<dbReference type="GO" id="GO:0003700">
    <property type="term" value="F:DNA-binding transcription factor activity"/>
    <property type="evidence" value="ECO:0007669"/>
    <property type="project" value="InterPro"/>
</dbReference>
<evidence type="ECO:0000256" key="1">
    <source>
        <dbReference type="ARBA" id="ARBA00023015"/>
    </source>
</evidence>
<comment type="caution">
    <text evidence="6">The sequence shown here is derived from an EMBL/GenBank/DDBJ whole genome shotgun (WGS) entry which is preliminary data.</text>
</comment>
<evidence type="ECO:0000313" key="7">
    <source>
        <dbReference type="Proteomes" id="UP000475249"/>
    </source>
</evidence>
<dbReference type="EMBL" id="WXYO01000008">
    <property type="protein sequence ID" value="NAS13908.1"/>
    <property type="molecule type" value="Genomic_DNA"/>
</dbReference>
<evidence type="ECO:0000313" key="6">
    <source>
        <dbReference type="EMBL" id="NAS13908.1"/>
    </source>
</evidence>
<dbReference type="SUPFAM" id="SSF46689">
    <property type="entry name" value="Homeodomain-like"/>
    <property type="match status" value="1"/>
</dbReference>
<feature type="transmembrane region" description="Helical" evidence="4">
    <location>
        <begin position="140"/>
        <end position="158"/>
    </location>
</feature>
<feature type="transmembrane region" description="Helical" evidence="4">
    <location>
        <begin position="35"/>
        <end position="52"/>
    </location>
</feature>
<dbReference type="InterPro" id="IPR018062">
    <property type="entry name" value="HTH_AraC-typ_CS"/>
</dbReference>
<evidence type="ECO:0000256" key="2">
    <source>
        <dbReference type="ARBA" id="ARBA00023125"/>
    </source>
</evidence>
<keyword evidence="1" id="KW-0805">Transcription regulation</keyword>
<evidence type="ECO:0000259" key="5">
    <source>
        <dbReference type="PROSITE" id="PS01124"/>
    </source>
</evidence>
<dbReference type="PROSITE" id="PS01124">
    <property type="entry name" value="HTH_ARAC_FAMILY_2"/>
    <property type="match status" value="1"/>
</dbReference>
<dbReference type="Gene3D" id="1.10.10.60">
    <property type="entry name" value="Homeodomain-like"/>
    <property type="match status" value="2"/>
</dbReference>
<evidence type="ECO:0000256" key="4">
    <source>
        <dbReference type="SAM" id="Phobius"/>
    </source>
</evidence>
<organism evidence="6 7">
    <name type="scientific">Poritiphilus flavus</name>
    <dbReference type="NCBI Taxonomy" id="2697053"/>
    <lineage>
        <taxon>Bacteria</taxon>
        <taxon>Pseudomonadati</taxon>
        <taxon>Bacteroidota</taxon>
        <taxon>Flavobacteriia</taxon>
        <taxon>Flavobacteriales</taxon>
        <taxon>Flavobacteriaceae</taxon>
        <taxon>Poritiphilus</taxon>
    </lineage>
</organism>
<dbReference type="GO" id="GO:0043565">
    <property type="term" value="F:sequence-specific DNA binding"/>
    <property type="evidence" value="ECO:0007669"/>
    <property type="project" value="InterPro"/>
</dbReference>
<protein>
    <submittedName>
        <fullName evidence="6">Helix-turn-helix domain-containing protein</fullName>
    </submittedName>
</protein>
<dbReference type="Pfam" id="PF12833">
    <property type="entry name" value="HTH_18"/>
    <property type="match status" value="1"/>
</dbReference>
<sequence>MDVTAIFNFLLLAGALHGLIFIIVTFLARKSIEKPVLFLNLFVLFLSLNNFQSWLIDKGLVGPGFFLSQFKLPWYVLIVPMFYAFLVHYLRIEKKKWPFLGLSIAIFAIEVVCRSLVLYLAYRGPLDEGSIALYDSIEDAVTLSYSIFLYFKALRILYKYGDLYEPILAFDNLKWTKRFMNIGGGVILLWFVAVLLNLFSDVIKPPYSYYPLRLASSILIYWVGYQAFFQYVLLKDRLVLRTKIRKSGSDLVQAGMEKSEALRPNEQDDKAFLDVNEYVIENQRFLDPNFSLEKLAGELHLGASTLSRIINQQAEKNFPDYINTLRVEEAKKLLKDDEFSAYTIVAIGLECGFNSKSTFYSAFKKFTGLTPTSYRKEIH</sequence>
<dbReference type="InterPro" id="IPR020449">
    <property type="entry name" value="Tscrpt_reg_AraC-type_HTH"/>
</dbReference>
<keyword evidence="4" id="KW-0812">Transmembrane</keyword>
<dbReference type="PANTHER" id="PTHR43280:SF2">
    <property type="entry name" value="HTH-TYPE TRANSCRIPTIONAL REGULATOR EXSA"/>
    <property type="match status" value="1"/>
</dbReference>
<name>A0A6L9EHE8_9FLAO</name>
<feature type="transmembrane region" description="Helical" evidence="4">
    <location>
        <begin position="72"/>
        <end position="90"/>
    </location>
</feature>
<dbReference type="AlphaFoldDB" id="A0A6L9EHE8"/>
<keyword evidence="2" id="KW-0238">DNA-binding</keyword>
<keyword evidence="4" id="KW-1133">Transmembrane helix</keyword>
<feature type="transmembrane region" description="Helical" evidence="4">
    <location>
        <begin position="97"/>
        <end position="120"/>
    </location>
</feature>
<dbReference type="InterPro" id="IPR018060">
    <property type="entry name" value="HTH_AraC"/>
</dbReference>
<accession>A0A6L9EHE8</accession>
<dbReference type="PROSITE" id="PS00041">
    <property type="entry name" value="HTH_ARAC_FAMILY_1"/>
    <property type="match status" value="1"/>
</dbReference>
<proteinExistence type="predicted"/>
<feature type="transmembrane region" description="Helical" evidence="4">
    <location>
        <begin position="179"/>
        <end position="200"/>
    </location>
</feature>
<dbReference type="InterPro" id="IPR009057">
    <property type="entry name" value="Homeodomain-like_sf"/>
</dbReference>
<feature type="transmembrane region" description="Helical" evidence="4">
    <location>
        <begin position="212"/>
        <end position="234"/>
    </location>
</feature>
<dbReference type="PRINTS" id="PR00032">
    <property type="entry name" value="HTHARAC"/>
</dbReference>
<gene>
    <name evidence="6" type="ORF">GTQ38_17990</name>
</gene>
<keyword evidence="7" id="KW-1185">Reference proteome</keyword>
<keyword evidence="4" id="KW-0472">Membrane</keyword>
<dbReference type="SMART" id="SM00342">
    <property type="entry name" value="HTH_ARAC"/>
    <property type="match status" value="1"/>
</dbReference>
<keyword evidence="3" id="KW-0804">Transcription</keyword>
<evidence type="ECO:0000256" key="3">
    <source>
        <dbReference type="ARBA" id="ARBA00023163"/>
    </source>
</evidence>
<dbReference type="Proteomes" id="UP000475249">
    <property type="component" value="Unassembled WGS sequence"/>
</dbReference>
<feature type="domain" description="HTH araC/xylS-type" evidence="5">
    <location>
        <begin position="273"/>
        <end position="377"/>
    </location>
</feature>
<feature type="transmembrane region" description="Helical" evidence="4">
    <location>
        <begin position="6"/>
        <end position="28"/>
    </location>
</feature>
<dbReference type="RefSeq" id="WP_161436949.1">
    <property type="nucleotide sequence ID" value="NZ_WXYO01000008.1"/>
</dbReference>
<reference evidence="6 7" key="1">
    <citation type="submission" date="2020-01" db="EMBL/GenBank/DDBJ databases">
        <title>Bacteria diversity of Porities sp.</title>
        <authorList>
            <person name="Wang G."/>
        </authorList>
    </citation>
    <scope>NUCLEOTIDE SEQUENCE [LARGE SCALE GENOMIC DNA]</scope>
    <source>
        <strain evidence="6 7">R33</strain>
    </source>
</reference>